<proteinExistence type="predicted"/>
<evidence type="ECO:0000259" key="1">
    <source>
        <dbReference type="Pfam" id="PF04545"/>
    </source>
</evidence>
<dbReference type="Gene3D" id="1.10.10.10">
    <property type="entry name" value="Winged helix-like DNA-binding domain superfamily/Winged helix DNA-binding domain"/>
    <property type="match status" value="1"/>
</dbReference>
<dbReference type="EMBL" id="QAOQ01000007">
    <property type="protein sequence ID" value="PTQ94117.1"/>
    <property type="molecule type" value="Genomic_DNA"/>
</dbReference>
<dbReference type="AlphaFoldDB" id="A0A2T5J6F4"/>
<keyword evidence="2" id="KW-0240">DNA-directed RNA polymerase</keyword>
<dbReference type="InterPro" id="IPR013324">
    <property type="entry name" value="RNA_pol_sigma_r3/r4-like"/>
</dbReference>
<dbReference type="GO" id="GO:0003700">
    <property type="term" value="F:DNA-binding transcription factor activity"/>
    <property type="evidence" value="ECO:0007669"/>
    <property type="project" value="InterPro"/>
</dbReference>
<accession>A0A2T5J6F4</accession>
<keyword evidence="3" id="KW-1185">Reference proteome</keyword>
<dbReference type="InterPro" id="IPR007630">
    <property type="entry name" value="RNA_pol_sigma70_r4"/>
</dbReference>
<dbReference type="GO" id="GO:0006352">
    <property type="term" value="P:DNA-templated transcription initiation"/>
    <property type="evidence" value="ECO:0007669"/>
    <property type="project" value="InterPro"/>
</dbReference>
<gene>
    <name evidence="2" type="ORF">C8P68_107182</name>
</gene>
<evidence type="ECO:0000313" key="2">
    <source>
        <dbReference type="EMBL" id="PTQ94117.1"/>
    </source>
</evidence>
<dbReference type="InterPro" id="IPR036388">
    <property type="entry name" value="WH-like_DNA-bd_sf"/>
</dbReference>
<feature type="domain" description="RNA polymerase sigma-70 region 4" evidence="1">
    <location>
        <begin position="87"/>
        <end position="135"/>
    </location>
</feature>
<dbReference type="Gene3D" id="1.10.1740.10">
    <property type="match status" value="1"/>
</dbReference>
<sequence length="137" mass="15981">MYATRTIYEQYSAMLLGYIYEVVKDQQLAEHYLAEVFTRLPLELKNQQPDTNIYLHLQLMARKLLLERTDAHQNDEVYLPATQNKFLAGMTTEQQTIFCRIYYQGQSTAQVAASLQMDEAHIRKILKEAFAAIRKTT</sequence>
<keyword evidence="2" id="KW-0804">Transcription</keyword>
<dbReference type="Proteomes" id="UP000244168">
    <property type="component" value="Unassembled WGS sequence"/>
</dbReference>
<dbReference type="SUPFAM" id="SSF88659">
    <property type="entry name" value="Sigma3 and sigma4 domains of RNA polymerase sigma factors"/>
    <property type="match status" value="1"/>
</dbReference>
<dbReference type="Pfam" id="PF04545">
    <property type="entry name" value="Sigma70_r4"/>
    <property type="match status" value="1"/>
</dbReference>
<reference evidence="2 3" key="1">
    <citation type="submission" date="2018-04" db="EMBL/GenBank/DDBJ databases">
        <title>Genomic Encyclopedia of Archaeal and Bacterial Type Strains, Phase II (KMG-II): from individual species to whole genera.</title>
        <authorList>
            <person name="Goeker M."/>
        </authorList>
    </citation>
    <scope>NUCLEOTIDE SEQUENCE [LARGE SCALE GENOMIC DNA]</scope>
    <source>
        <strain evidence="2 3">DSM 26809</strain>
    </source>
</reference>
<dbReference type="GO" id="GO:0000428">
    <property type="term" value="C:DNA-directed RNA polymerase complex"/>
    <property type="evidence" value="ECO:0007669"/>
    <property type="project" value="UniProtKB-KW"/>
</dbReference>
<protein>
    <submittedName>
        <fullName evidence="2">DNA-directed RNA polymerase specialized sigma24 family protein</fullName>
    </submittedName>
</protein>
<comment type="caution">
    <text evidence="2">The sequence shown here is derived from an EMBL/GenBank/DDBJ whole genome shotgun (WGS) entry which is preliminary data.</text>
</comment>
<organism evidence="2 3">
    <name type="scientific">Mucilaginibacter yixingensis</name>
    <dbReference type="NCBI Taxonomy" id="1295612"/>
    <lineage>
        <taxon>Bacteria</taxon>
        <taxon>Pseudomonadati</taxon>
        <taxon>Bacteroidota</taxon>
        <taxon>Sphingobacteriia</taxon>
        <taxon>Sphingobacteriales</taxon>
        <taxon>Sphingobacteriaceae</taxon>
        <taxon>Mucilaginibacter</taxon>
    </lineage>
</organism>
<name>A0A2T5J6F4_9SPHI</name>
<evidence type="ECO:0000313" key="3">
    <source>
        <dbReference type="Proteomes" id="UP000244168"/>
    </source>
</evidence>